<dbReference type="GO" id="GO:0042732">
    <property type="term" value="P:D-xylose metabolic process"/>
    <property type="evidence" value="ECO:0007669"/>
    <property type="project" value="InterPro"/>
</dbReference>
<keyword evidence="7" id="KW-0520">NAD</keyword>
<keyword evidence="4" id="KW-0210">Decarboxylase</keyword>
<dbReference type="PANTHER" id="PTHR43078">
    <property type="entry name" value="UDP-GLUCURONIC ACID DECARBOXYLASE-RELATED"/>
    <property type="match status" value="1"/>
</dbReference>
<keyword evidence="11" id="KW-0456">Lyase</keyword>
<keyword evidence="8" id="KW-0333">Golgi apparatus</keyword>
<dbReference type="OrthoDB" id="9801785at2"/>
<dbReference type="InterPro" id="IPR036291">
    <property type="entry name" value="NAD(P)-bd_dom_sf"/>
</dbReference>
<protein>
    <submittedName>
        <fullName evidence="14">NAD-dependent dehydratase</fullName>
    </submittedName>
</protein>
<evidence type="ECO:0000256" key="12">
    <source>
        <dbReference type="ARBA" id="ARBA00037859"/>
    </source>
</evidence>
<dbReference type="AlphaFoldDB" id="A0A2D2AYB5"/>
<dbReference type="SUPFAM" id="SSF51735">
    <property type="entry name" value="NAD(P)-binding Rossmann-fold domains"/>
    <property type="match status" value="1"/>
</dbReference>
<dbReference type="PANTHER" id="PTHR43078:SF6">
    <property type="entry name" value="UDP-GLUCURONIC ACID DECARBOXYLASE 1"/>
    <property type="match status" value="1"/>
</dbReference>
<evidence type="ECO:0000256" key="3">
    <source>
        <dbReference type="ARBA" id="ARBA00022692"/>
    </source>
</evidence>
<dbReference type="UniPathway" id="UPA00796">
    <property type="reaction ID" value="UER00771"/>
</dbReference>
<comment type="cofactor">
    <cofactor evidence="1">
        <name>NAD(+)</name>
        <dbReference type="ChEBI" id="CHEBI:57540"/>
    </cofactor>
</comment>
<evidence type="ECO:0000313" key="15">
    <source>
        <dbReference type="Proteomes" id="UP000228945"/>
    </source>
</evidence>
<keyword evidence="9" id="KW-0472">Membrane</keyword>
<dbReference type="InterPro" id="IPR044516">
    <property type="entry name" value="UXS-like"/>
</dbReference>
<dbReference type="CDD" id="cd05230">
    <property type="entry name" value="UGD_SDR_e"/>
    <property type="match status" value="1"/>
</dbReference>
<evidence type="ECO:0000256" key="10">
    <source>
        <dbReference type="ARBA" id="ARBA00023180"/>
    </source>
</evidence>
<proteinExistence type="predicted"/>
<organism evidence="14 15">
    <name type="scientific">Caulobacter mirabilis</name>
    <dbReference type="NCBI Taxonomy" id="69666"/>
    <lineage>
        <taxon>Bacteria</taxon>
        <taxon>Pseudomonadati</taxon>
        <taxon>Pseudomonadota</taxon>
        <taxon>Alphaproteobacteria</taxon>
        <taxon>Caulobacterales</taxon>
        <taxon>Caulobacteraceae</taxon>
        <taxon>Caulobacter</taxon>
    </lineage>
</organism>
<reference evidence="14 15" key="1">
    <citation type="submission" date="2017-10" db="EMBL/GenBank/DDBJ databases">
        <title>Genome sequence of Caulobacter mirabilis FWC38.</title>
        <authorList>
            <person name="Fiebig A."/>
            <person name="Crosson S."/>
        </authorList>
    </citation>
    <scope>NUCLEOTIDE SEQUENCE [LARGE SCALE GENOMIC DNA]</scope>
    <source>
        <strain evidence="14 15">FWC 38</strain>
    </source>
</reference>
<dbReference type="EMBL" id="CP024201">
    <property type="protein sequence ID" value="ATQ42973.1"/>
    <property type="molecule type" value="Genomic_DNA"/>
</dbReference>
<evidence type="ECO:0000256" key="5">
    <source>
        <dbReference type="ARBA" id="ARBA00022968"/>
    </source>
</evidence>
<comment type="subcellular location">
    <subcellularLocation>
        <location evidence="2">Golgi apparatus membrane</location>
        <topology evidence="2">Single-pass type II membrane protein</topology>
    </subcellularLocation>
    <subcellularLocation>
        <location evidence="12">Golgi apparatus</location>
        <location evidence="12">Golgi stack membrane</location>
    </subcellularLocation>
</comment>
<evidence type="ECO:0000256" key="9">
    <source>
        <dbReference type="ARBA" id="ARBA00023136"/>
    </source>
</evidence>
<evidence type="ECO:0000256" key="6">
    <source>
        <dbReference type="ARBA" id="ARBA00022989"/>
    </source>
</evidence>
<feature type="domain" description="NAD-dependent epimerase/dehydratase" evidence="13">
    <location>
        <begin position="24"/>
        <end position="262"/>
    </location>
</feature>
<keyword evidence="5" id="KW-0735">Signal-anchor</keyword>
<evidence type="ECO:0000259" key="13">
    <source>
        <dbReference type="Pfam" id="PF01370"/>
    </source>
</evidence>
<evidence type="ECO:0000256" key="7">
    <source>
        <dbReference type="ARBA" id="ARBA00023027"/>
    </source>
</evidence>
<dbReference type="FunFam" id="3.40.50.720:FF:000065">
    <property type="entry name" value="UDP-glucuronic acid decarboxylase 1"/>
    <property type="match status" value="1"/>
</dbReference>
<dbReference type="GO" id="GO:0070403">
    <property type="term" value="F:NAD+ binding"/>
    <property type="evidence" value="ECO:0007669"/>
    <property type="project" value="InterPro"/>
</dbReference>
<dbReference type="Pfam" id="PF01370">
    <property type="entry name" value="Epimerase"/>
    <property type="match status" value="1"/>
</dbReference>
<gene>
    <name evidence="14" type="ORF">CSW64_11410</name>
</gene>
<keyword evidence="6" id="KW-1133">Transmembrane helix</keyword>
<evidence type="ECO:0000256" key="4">
    <source>
        <dbReference type="ARBA" id="ARBA00022793"/>
    </source>
</evidence>
<dbReference type="InterPro" id="IPR001509">
    <property type="entry name" value="Epimerase_deHydtase"/>
</dbReference>
<dbReference type="GO" id="GO:0005737">
    <property type="term" value="C:cytoplasm"/>
    <property type="evidence" value="ECO:0007669"/>
    <property type="project" value="TreeGrafter"/>
</dbReference>
<dbReference type="Gene3D" id="3.40.50.720">
    <property type="entry name" value="NAD(P)-binding Rossmann-like Domain"/>
    <property type="match status" value="1"/>
</dbReference>
<evidence type="ECO:0000256" key="1">
    <source>
        <dbReference type="ARBA" id="ARBA00001911"/>
    </source>
</evidence>
<dbReference type="Proteomes" id="UP000228945">
    <property type="component" value="Chromosome"/>
</dbReference>
<sequence length="352" mass="38326">MVGNIDIGLARAAPVRAGLAARTVAVTGGAGFIGSHLCDAILESGARVVCIDNFHTGRWENIHHLIDRPGFDVLEHDIAHPLPASLPRFDQIYNFACPASPVHYQSDRVRTALTCAQGAMNVLERAAQDAAAVLHASTSEVYGDPEIHPQSEDYFGNVNPVGPRSCYDEGKRFAETLLTDFAAQADLDVRIIRIFNTYGPRMRPDDGRVVSNFVTQALEGETITVYGDGAQTRSFCFVDDLVRGCLKAMNTPRGLPGPVNLGNPCETTVGELAELIVAMTGSRSEVSYRPLPVDDPRRRRPDIRRARELLGWSPEVPLREGLERTIHYFMGESRRLYAPVGSGAAMAAASPM</sequence>
<evidence type="ECO:0000256" key="2">
    <source>
        <dbReference type="ARBA" id="ARBA00004323"/>
    </source>
</evidence>
<evidence type="ECO:0000313" key="14">
    <source>
        <dbReference type="EMBL" id="ATQ42973.1"/>
    </source>
</evidence>
<dbReference type="GO" id="GO:0048040">
    <property type="term" value="F:UDP-glucuronate decarboxylase activity"/>
    <property type="evidence" value="ECO:0007669"/>
    <property type="project" value="TreeGrafter"/>
</dbReference>
<name>A0A2D2AYB5_9CAUL</name>
<keyword evidence="3" id="KW-0812">Transmembrane</keyword>
<evidence type="ECO:0000256" key="11">
    <source>
        <dbReference type="ARBA" id="ARBA00023239"/>
    </source>
</evidence>
<keyword evidence="15" id="KW-1185">Reference proteome</keyword>
<keyword evidence="10" id="KW-0325">Glycoprotein</keyword>
<dbReference type="KEGG" id="cmb:CSW64_11410"/>
<evidence type="ECO:0000256" key="8">
    <source>
        <dbReference type="ARBA" id="ARBA00023034"/>
    </source>
</evidence>
<accession>A0A2D2AYB5</accession>
<dbReference type="GO" id="GO:0033320">
    <property type="term" value="P:UDP-D-xylose biosynthetic process"/>
    <property type="evidence" value="ECO:0007669"/>
    <property type="project" value="UniProtKB-UniPathway"/>
</dbReference>